<dbReference type="InterPro" id="IPR046879">
    <property type="entry name" value="KANL3/Tex30_Abhydrolase"/>
</dbReference>
<dbReference type="InterPro" id="IPR017018">
    <property type="entry name" value="UCP033634"/>
</dbReference>
<keyword evidence="2" id="KW-0378">Hydrolase</keyword>
<name>A0ABV9DKR3_9BACI</name>
<evidence type="ECO:0000313" key="2">
    <source>
        <dbReference type="EMBL" id="MFC4559202.1"/>
    </source>
</evidence>
<dbReference type="InterPro" id="IPR029058">
    <property type="entry name" value="AB_hydrolase_fold"/>
</dbReference>
<reference evidence="3" key="1">
    <citation type="journal article" date="2019" name="Int. J. Syst. Evol. Microbiol.">
        <title>The Global Catalogue of Microorganisms (GCM) 10K type strain sequencing project: providing services to taxonomists for standard genome sequencing and annotation.</title>
        <authorList>
            <consortium name="The Broad Institute Genomics Platform"/>
            <consortium name="The Broad Institute Genome Sequencing Center for Infectious Disease"/>
            <person name="Wu L."/>
            <person name="Ma J."/>
        </authorList>
    </citation>
    <scope>NUCLEOTIDE SEQUENCE [LARGE SCALE GENOMIC DNA]</scope>
    <source>
        <strain evidence="3">CGMCC 4.7426</strain>
    </source>
</reference>
<dbReference type="Pfam" id="PF20408">
    <property type="entry name" value="Abhydrolase_11"/>
    <property type="match status" value="1"/>
</dbReference>
<protein>
    <submittedName>
        <fullName evidence="2">Alpha/beta family hydrolase</fullName>
    </submittedName>
</protein>
<dbReference type="EMBL" id="JBHSFU010000007">
    <property type="protein sequence ID" value="MFC4559202.1"/>
    <property type="molecule type" value="Genomic_DNA"/>
</dbReference>
<dbReference type="Proteomes" id="UP001595989">
    <property type="component" value="Unassembled WGS sequence"/>
</dbReference>
<accession>A0ABV9DKR3</accession>
<evidence type="ECO:0000259" key="1">
    <source>
        <dbReference type="Pfam" id="PF20408"/>
    </source>
</evidence>
<feature type="domain" description="KANL3/Tex30 alpha/beta hydrolase-like" evidence="1">
    <location>
        <begin position="32"/>
        <end position="213"/>
    </location>
</feature>
<dbReference type="SUPFAM" id="SSF53474">
    <property type="entry name" value="alpha/beta-Hydrolases"/>
    <property type="match status" value="1"/>
</dbReference>
<dbReference type="GO" id="GO:0016787">
    <property type="term" value="F:hydrolase activity"/>
    <property type="evidence" value="ECO:0007669"/>
    <property type="project" value="UniProtKB-KW"/>
</dbReference>
<comment type="caution">
    <text evidence="2">The sequence shown here is derived from an EMBL/GenBank/DDBJ whole genome shotgun (WGS) entry which is preliminary data.</text>
</comment>
<dbReference type="Gene3D" id="3.40.50.1820">
    <property type="entry name" value="alpha/beta hydrolase"/>
    <property type="match status" value="1"/>
</dbReference>
<dbReference type="PIRSF" id="PIRSF033634">
    <property type="entry name" value="UCP033634"/>
    <property type="match status" value="1"/>
</dbReference>
<proteinExistence type="predicted"/>
<keyword evidence="3" id="KW-1185">Reference proteome</keyword>
<sequence length="214" mass="24622">MEVQKKTSYTQSNRAIQYTHIVNDSKAVCFMFSGAGYNYDKPLFYYSTMIMLENNFDVIHIHYSYDEREFNLTINEFTDLMVEDVTTVVKDVLEKGEYSQTIFLGKSLGTIPITASLAKNENYSHSKVILLTPLLKIDLFYKGILESQNETFMVIGKNDAHYVQEKIKKLDEKSNLVIKGIDNANHSLDVEPFDYTSSLKALSEMMKDLNNFLN</sequence>
<dbReference type="RefSeq" id="WP_390296863.1">
    <property type="nucleotide sequence ID" value="NZ_JBHSFU010000007.1"/>
</dbReference>
<organism evidence="2 3">
    <name type="scientific">Virgibacillus kekensis</name>
    <dbReference type="NCBI Taxonomy" id="202261"/>
    <lineage>
        <taxon>Bacteria</taxon>
        <taxon>Bacillati</taxon>
        <taxon>Bacillota</taxon>
        <taxon>Bacilli</taxon>
        <taxon>Bacillales</taxon>
        <taxon>Bacillaceae</taxon>
        <taxon>Virgibacillus</taxon>
    </lineage>
</organism>
<evidence type="ECO:0000313" key="3">
    <source>
        <dbReference type="Proteomes" id="UP001595989"/>
    </source>
</evidence>
<gene>
    <name evidence="2" type="ORF">ACFO3D_13465</name>
</gene>